<dbReference type="OrthoDB" id="756370at2759"/>
<dbReference type="SMART" id="SM00320">
    <property type="entry name" value="WD40"/>
    <property type="match status" value="4"/>
</dbReference>
<dbReference type="AlphaFoldDB" id="A0A1D2VGM2"/>
<evidence type="ECO:0000256" key="1">
    <source>
        <dbReference type="ARBA" id="ARBA00002355"/>
    </source>
</evidence>
<dbReference type="PROSITE" id="PS50082">
    <property type="entry name" value="WD_REPEATS_2"/>
    <property type="match status" value="1"/>
</dbReference>
<name>A0A1D2VGM2_9ASCO</name>
<dbReference type="GO" id="GO:0006261">
    <property type="term" value="P:DNA-templated DNA replication"/>
    <property type="evidence" value="ECO:0007669"/>
    <property type="project" value="TreeGrafter"/>
</dbReference>
<dbReference type="InterPro" id="IPR045227">
    <property type="entry name" value="WDR18/Ipi3/RID3"/>
</dbReference>
<sequence>MDENVFYLGGNDDTEKYENESVAYYSSIHSNSLNSLYKQANAFNHSCALINDINDKDNLHFIISCRTKALIYVYNENKHLPIQRIPIPEILTSLILAYNSQFLIGGSKTGKIYIWELKSGNLIFNQNSHYQQISILKLSANNNYLISGSNDSKINIYKFFDLVSVYKNNIKQNIKPIFIINDHTLPVTDLFITKNSINNDIKLFTTSLDSTCRIYNLIDTNNLNNNQNESIKLKSQTTFVLPNPIHSIIVDPLISTIYLGLNNGLIRQINLFKINKFKNNLLESLINTNGEIINIPINDQQITNNKIDQESNNQEQQEIDNDLFKCHQITTLDDGKDEDANTSDEIKITNMDLSLDSTILISGDSTGKVFASDIVTKNIIKTFKEVKGSVSFLKVIQISKQSFLNDNNFFNSNKNNNSNKNKSKLNNNQFIPQLKRYLIDNDSRNHILTTSITNNSNNHTTKFLNGLNNFNSYLNRTTSEEFQFKNYYTPQNRKSTSNQSLPNIKSVTLNDDEKDAKIKELESKLKTIKDAYGELRNIHEELYKQHFKLIKNKH</sequence>
<dbReference type="Gene3D" id="2.130.10.10">
    <property type="entry name" value="YVTN repeat-like/Quinoprotein amine dehydrogenase"/>
    <property type="match status" value="1"/>
</dbReference>
<organism evidence="8 9">
    <name type="scientific">Ascoidea rubescens DSM 1968</name>
    <dbReference type="NCBI Taxonomy" id="1344418"/>
    <lineage>
        <taxon>Eukaryota</taxon>
        <taxon>Fungi</taxon>
        <taxon>Dikarya</taxon>
        <taxon>Ascomycota</taxon>
        <taxon>Saccharomycotina</taxon>
        <taxon>Saccharomycetes</taxon>
        <taxon>Ascoideaceae</taxon>
        <taxon>Ascoidea</taxon>
    </lineage>
</organism>
<dbReference type="GO" id="GO:0006364">
    <property type="term" value="P:rRNA processing"/>
    <property type="evidence" value="ECO:0007669"/>
    <property type="project" value="UniProtKB-UniRule"/>
</dbReference>
<dbReference type="GeneID" id="30965456"/>
<keyword evidence="3 6" id="KW-0853">WD repeat</keyword>
<keyword evidence="9" id="KW-1185">Reference proteome</keyword>
<evidence type="ECO:0000313" key="9">
    <source>
        <dbReference type="Proteomes" id="UP000095038"/>
    </source>
</evidence>
<dbReference type="GO" id="GO:0120330">
    <property type="term" value="C:rixosome complex"/>
    <property type="evidence" value="ECO:0007669"/>
    <property type="project" value="UniProtKB-UniRule"/>
</dbReference>
<comment type="function">
    <text evidence="1 7">Component of the RIX1 complex required for processing of ITS2 sequences from 35S pre-rRNA.</text>
</comment>
<protein>
    <recommendedName>
        <fullName evidence="5 7">Pre-rRNA-processing protein IPI3</fullName>
    </recommendedName>
</protein>
<evidence type="ECO:0000256" key="3">
    <source>
        <dbReference type="ARBA" id="ARBA00022574"/>
    </source>
</evidence>
<accession>A0A1D2VGM2</accession>
<proteinExistence type="inferred from homology"/>
<dbReference type="InParanoid" id="A0A1D2VGM2"/>
<dbReference type="GO" id="GO:0005656">
    <property type="term" value="C:nuclear pre-replicative complex"/>
    <property type="evidence" value="ECO:0007669"/>
    <property type="project" value="TreeGrafter"/>
</dbReference>
<evidence type="ECO:0000313" key="8">
    <source>
        <dbReference type="EMBL" id="ODV60786.1"/>
    </source>
</evidence>
<evidence type="ECO:0000256" key="5">
    <source>
        <dbReference type="ARBA" id="ARBA00026229"/>
    </source>
</evidence>
<dbReference type="Proteomes" id="UP000095038">
    <property type="component" value="Unassembled WGS sequence"/>
</dbReference>
<dbReference type="Pfam" id="PF00400">
    <property type="entry name" value="WD40"/>
    <property type="match status" value="1"/>
</dbReference>
<evidence type="ECO:0000256" key="6">
    <source>
        <dbReference type="PROSITE-ProRule" id="PRU00221"/>
    </source>
</evidence>
<dbReference type="PANTHER" id="PTHR18763:SF0">
    <property type="entry name" value="WD REPEAT-CONTAINING PROTEIN 18"/>
    <property type="match status" value="1"/>
</dbReference>
<dbReference type="FunCoup" id="A0A1D2VGM2">
    <property type="interactions" value="454"/>
</dbReference>
<comment type="subunit">
    <text evidence="7">Component of the RIX1 complex, composed of IPI1, RIX1/IPI2 and IPI3 in a 1:2:2 stoichiometry. The complex interacts (via RIX1) with MDN1 (via its hexameric AAA ATPase ring) and the pre-60S ribosome particles.</text>
</comment>
<dbReference type="EMBL" id="KV454481">
    <property type="protein sequence ID" value="ODV60786.1"/>
    <property type="molecule type" value="Genomic_DNA"/>
</dbReference>
<dbReference type="PANTHER" id="PTHR18763">
    <property type="entry name" value="WD-REPEAT PROTEIN 18"/>
    <property type="match status" value="1"/>
</dbReference>
<comment type="subcellular location">
    <subcellularLocation>
        <location evidence="7">Nucleus</location>
    </subcellularLocation>
</comment>
<dbReference type="STRING" id="1344418.A0A1D2VGM2"/>
<evidence type="ECO:0000256" key="2">
    <source>
        <dbReference type="ARBA" id="ARBA00010143"/>
    </source>
</evidence>
<evidence type="ECO:0000256" key="7">
    <source>
        <dbReference type="RuleBase" id="RU369067"/>
    </source>
</evidence>
<evidence type="ECO:0000256" key="4">
    <source>
        <dbReference type="ARBA" id="ARBA00022737"/>
    </source>
</evidence>
<dbReference type="InterPro" id="IPR015943">
    <property type="entry name" value="WD40/YVTN_repeat-like_dom_sf"/>
</dbReference>
<dbReference type="InterPro" id="IPR036322">
    <property type="entry name" value="WD40_repeat_dom_sf"/>
</dbReference>
<comment type="similarity">
    <text evidence="2 7">Belongs to the WD repeat IPI3/WDR18 family.</text>
</comment>
<keyword evidence="7" id="KW-0539">Nucleus</keyword>
<feature type="repeat" description="WD" evidence="6">
    <location>
        <begin position="126"/>
        <end position="158"/>
    </location>
</feature>
<dbReference type="InterPro" id="IPR001680">
    <property type="entry name" value="WD40_rpt"/>
</dbReference>
<keyword evidence="4" id="KW-0677">Repeat</keyword>
<reference evidence="9" key="1">
    <citation type="submission" date="2016-05" db="EMBL/GenBank/DDBJ databases">
        <title>Comparative genomics of biotechnologically important yeasts.</title>
        <authorList>
            <consortium name="DOE Joint Genome Institute"/>
            <person name="Riley R."/>
            <person name="Haridas S."/>
            <person name="Wolfe K.H."/>
            <person name="Lopes M.R."/>
            <person name="Hittinger C.T."/>
            <person name="Goker M."/>
            <person name="Salamov A."/>
            <person name="Wisecaver J."/>
            <person name="Long T.M."/>
            <person name="Aerts A.L."/>
            <person name="Barry K."/>
            <person name="Choi C."/>
            <person name="Clum A."/>
            <person name="Coughlan A.Y."/>
            <person name="Deshpande S."/>
            <person name="Douglass A.P."/>
            <person name="Hanson S.J."/>
            <person name="Klenk H.-P."/>
            <person name="Labutti K."/>
            <person name="Lapidus A."/>
            <person name="Lindquist E."/>
            <person name="Lipzen A."/>
            <person name="Meier-Kolthoff J.P."/>
            <person name="Ohm R.A."/>
            <person name="Otillar R.P."/>
            <person name="Pangilinan J."/>
            <person name="Peng Y."/>
            <person name="Rokas A."/>
            <person name="Rosa C.A."/>
            <person name="Scheuner C."/>
            <person name="Sibirny A.A."/>
            <person name="Slot J.C."/>
            <person name="Stielow J.B."/>
            <person name="Sun H."/>
            <person name="Kurtzman C.P."/>
            <person name="Blackwell M."/>
            <person name="Grigoriev I.V."/>
            <person name="Jeffries T.W."/>
        </authorList>
    </citation>
    <scope>NUCLEOTIDE SEQUENCE [LARGE SCALE GENOMIC DNA]</scope>
    <source>
        <strain evidence="9">DSM 1968</strain>
    </source>
</reference>
<dbReference type="RefSeq" id="XP_020047093.1">
    <property type="nucleotide sequence ID" value="XM_020191820.1"/>
</dbReference>
<dbReference type="SUPFAM" id="SSF50978">
    <property type="entry name" value="WD40 repeat-like"/>
    <property type="match status" value="1"/>
</dbReference>
<gene>
    <name evidence="8" type="ORF">ASCRUDRAFT_70656</name>
</gene>
<keyword evidence="7" id="KW-0698">rRNA processing</keyword>